<feature type="domain" description="C2H2-type" evidence="14">
    <location>
        <begin position="1019"/>
        <end position="1046"/>
    </location>
</feature>
<dbReference type="SMART" id="SM00355">
    <property type="entry name" value="ZnF_C2H2"/>
    <property type="match status" value="20"/>
</dbReference>
<feature type="domain" description="C2H2-type" evidence="14">
    <location>
        <begin position="1159"/>
        <end position="1186"/>
    </location>
</feature>
<dbReference type="GeneID" id="129327836"/>
<comment type="similarity">
    <text evidence="2">Belongs to the krueppel C2H2-type zinc-finger protein family.</text>
</comment>
<feature type="domain" description="C2H2-type" evidence="14">
    <location>
        <begin position="991"/>
        <end position="1018"/>
    </location>
</feature>
<keyword evidence="7" id="KW-0862">Zinc</keyword>
<accession>A0AA97KWD5</accession>
<evidence type="ECO:0000256" key="8">
    <source>
        <dbReference type="ARBA" id="ARBA00023015"/>
    </source>
</evidence>
<dbReference type="InterPro" id="IPR001909">
    <property type="entry name" value="KRAB"/>
</dbReference>
<evidence type="ECO:0000256" key="13">
    <source>
        <dbReference type="SAM" id="MobiDB-lite"/>
    </source>
</evidence>
<dbReference type="InterPro" id="IPR013087">
    <property type="entry name" value="Znf_C2H2_type"/>
</dbReference>
<dbReference type="Pfam" id="PF00096">
    <property type="entry name" value="zf-C2H2"/>
    <property type="match status" value="20"/>
</dbReference>
<feature type="domain" description="C2H2-type" evidence="14">
    <location>
        <begin position="515"/>
        <end position="542"/>
    </location>
</feature>
<dbReference type="CDD" id="cd07936">
    <property type="entry name" value="SCAN"/>
    <property type="match status" value="2"/>
</dbReference>
<dbReference type="FunFam" id="3.30.160.60:FF:001498">
    <property type="entry name" value="Zinc finger protein 404"/>
    <property type="match status" value="1"/>
</dbReference>
<dbReference type="GO" id="GO:0008270">
    <property type="term" value="F:zinc ion binding"/>
    <property type="evidence" value="ECO:0007669"/>
    <property type="project" value="UniProtKB-KW"/>
</dbReference>
<evidence type="ECO:0000256" key="3">
    <source>
        <dbReference type="ARBA" id="ARBA00022553"/>
    </source>
</evidence>
<dbReference type="SMART" id="SM00431">
    <property type="entry name" value="SCAN"/>
    <property type="match status" value="2"/>
</dbReference>
<dbReference type="InterPro" id="IPR036051">
    <property type="entry name" value="KRAB_dom_sf"/>
</dbReference>
<dbReference type="CDD" id="cd07765">
    <property type="entry name" value="KRAB_A-box"/>
    <property type="match status" value="2"/>
</dbReference>
<dbReference type="PANTHER" id="PTHR23235">
    <property type="entry name" value="KRUEPPEL-LIKE TRANSCRIPTION FACTOR"/>
    <property type="match status" value="1"/>
</dbReference>
<dbReference type="GO" id="GO:0005634">
    <property type="term" value="C:nucleus"/>
    <property type="evidence" value="ECO:0007669"/>
    <property type="project" value="UniProtKB-SubCell"/>
</dbReference>
<dbReference type="GO" id="GO:0000981">
    <property type="term" value="F:DNA-binding transcription factor activity, RNA polymerase II-specific"/>
    <property type="evidence" value="ECO:0007669"/>
    <property type="project" value="TreeGrafter"/>
</dbReference>
<feature type="domain" description="C2H2-type" evidence="14">
    <location>
        <begin position="1187"/>
        <end position="1210"/>
    </location>
</feature>
<feature type="domain" description="C2H2-type" evidence="14">
    <location>
        <begin position="347"/>
        <end position="374"/>
    </location>
</feature>
<evidence type="ECO:0000256" key="7">
    <source>
        <dbReference type="ARBA" id="ARBA00022833"/>
    </source>
</evidence>
<feature type="domain" description="C2H2-type" evidence="14">
    <location>
        <begin position="1131"/>
        <end position="1158"/>
    </location>
</feature>
<dbReference type="FunFam" id="3.30.160.60:FF:000737">
    <property type="entry name" value="Zinc finger protein 565"/>
    <property type="match status" value="1"/>
</dbReference>
<evidence type="ECO:0000313" key="18">
    <source>
        <dbReference type="RefSeq" id="XP_054832563.1"/>
    </source>
</evidence>
<feature type="domain" description="KRAB" evidence="16">
    <location>
        <begin position="860"/>
        <end position="937"/>
    </location>
</feature>
<dbReference type="SMART" id="SM00349">
    <property type="entry name" value="KRAB"/>
    <property type="match status" value="2"/>
</dbReference>
<feature type="domain" description="C2H2-type" evidence="14">
    <location>
        <begin position="431"/>
        <end position="458"/>
    </location>
</feature>
<feature type="domain" description="C2H2-type" evidence="14">
    <location>
        <begin position="291"/>
        <end position="318"/>
    </location>
</feature>
<dbReference type="FunFam" id="3.30.160.60:FF:002090">
    <property type="entry name" value="Zinc finger protein 473"/>
    <property type="match status" value="1"/>
</dbReference>
<dbReference type="InterPro" id="IPR003309">
    <property type="entry name" value="SCAN_dom"/>
</dbReference>
<dbReference type="PROSITE" id="PS50804">
    <property type="entry name" value="SCAN_BOX"/>
    <property type="match status" value="2"/>
</dbReference>
<dbReference type="FunFam" id="3.30.160.60:FF:001997">
    <property type="entry name" value="Uncharacterized protein"/>
    <property type="match status" value="2"/>
</dbReference>
<dbReference type="Gene3D" id="6.10.140.140">
    <property type="match status" value="2"/>
</dbReference>
<feature type="domain" description="C2H2-type" evidence="14">
    <location>
        <begin position="487"/>
        <end position="514"/>
    </location>
</feature>
<keyword evidence="3" id="KW-0597">Phosphoprotein</keyword>
<dbReference type="InterPro" id="IPR036236">
    <property type="entry name" value="Znf_C2H2_sf"/>
</dbReference>
<dbReference type="GO" id="GO:0000978">
    <property type="term" value="F:RNA polymerase II cis-regulatory region sequence-specific DNA binding"/>
    <property type="evidence" value="ECO:0007669"/>
    <property type="project" value="TreeGrafter"/>
</dbReference>
<dbReference type="PROSITE" id="PS50157">
    <property type="entry name" value="ZINC_FINGER_C2H2_2"/>
    <property type="match status" value="20"/>
</dbReference>
<sequence length="1228" mass="140469">MEALRTSLETVLEHGLKRKEEDSADPRAGKGLSATKAEYSGEFWERTVKTILGQETGTSDLQRQHFREFCYWETEGPREAYIRLQNLCYEWLKPEHHTKNQILDRVILEQFLTILPPEMENWVRECRPETSSQAVALAEGFLLSQEEDKLLEEQGLVTFEEVHVYFTEEEWNLLDPDQRALYIEVMLENCGNVASLASAGWEPKNEGELYGVPSEEARHTEREEQKWKTEVKEEWRNQPFTSQSSDFHEIPIPEKIDKGKEKTQCPECGKNFSSKSNLNTHWKIHTGEKPFKCLECGKSFCQKEKLIRHERIHTGEKPYGCLECGKSFIQRIDLTTHQRIHTGEKPYKCLVCGKSFRQSSSLASHQKIHTGEKPYKCLDCGKTFTLNYSLTVHQRTHTGEKPYECLDCGKSFSQSIHLTSHQRIHTGEKPYECLDCGKSFIRSTHLTSHRRIHTGEKPFKCMECGKSFSRSTHLIRHQRIHTGEKPYKCLECGKSFSRNTHLNSHQKIHTGEKPYKCWECGRSFHKNTDLSSHHRVHTGEKPYQCLECGKSYRWNSSFISHQRIHMVEKQFNWSECSMSLTASWKEGSLPVLATRASLKGLPPPTPKAGSALQGLCGSPSGWRPAFALRKELAEEKGDSLALGKGIMVEGRGTGEQELASPNAREGSKTTGARSSGEFWGRAAQEILADNPGVSEGPLRHFREFCYQEAKGPREVCNRLHALCRLWLKPEQHTKNQILDLVILEQFLAVLPSETQSWVRECQPETSAQAVALAEGFLLSQAEAEKQAEEDSCKQALFVEMTVDLSETANAPLDSRWRRLSRGIRQEGDRGDGRILVPPARLSPLCDQVETASGKLKQGLVTFKEVHVYFTEEEWNLLDPDQKALYIEVMLENCGNVASLGGGWETKSEGDPPSLTLEKNGYKEGRQQDRKMEARWESGNDSMTPQSSDCPEISVPEKLEKGKNVCQECGKSFSSKSNLNTHCKIHTGEKPFKCLECGKNFTLNYCLMVHQRTHTGEKPYECLECGKSFSQTSGLTSHQRIHRGEKPFKCLECGKNFSRSMHLIRHQRIHTGEKPYKCLECGKSFSQTSGLTSHQRIHRGEKPFQCLECGKNFSRSTHLIRHQRTHTGEKPYKCLECGKRFSWNTYLTSHQKIHTGEKPYTCWECGWMFRKNMDLTLHYRVHTGEKPYKCLECGKSYRWNSSFASHQRIHTVTPQYNCSSMSFCNESVL</sequence>
<evidence type="ECO:0000256" key="6">
    <source>
        <dbReference type="ARBA" id="ARBA00022771"/>
    </source>
</evidence>
<keyword evidence="4" id="KW-0479">Metal-binding</keyword>
<feature type="domain" description="C2H2-type" evidence="14">
    <location>
        <begin position="1103"/>
        <end position="1130"/>
    </location>
</feature>
<dbReference type="FunFam" id="1.10.4020.10:FF:000005">
    <property type="entry name" value="Uncharacterized protein"/>
    <property type="match status" value="2"/>
</dbReference>
<keyword evidence="17" id="KW-1185">Reference proteome</keyword>
<feature type="region of interest" description="Disordered" evidence="13">
    <location>
        <begin position="652"/>
        <end position="675"/>
    </location>
</feature>
<evidence type="ECO:0000256" key="2">
    <source>
        <dbReference type="ARBA" id="ARBA00006991"/>
    </source>
</evidence>
<evidence type="ECO:0000256" key="4">
    <source>
        <dbReference type="ARBA" id="ARBA00022723"/>
    </source>
</evidence>
<reference evidence="18" key="1">
    <citation type="submission" date="2025-08" db="UniProtKB">
        <authorList>
            <consortium name="RefSeq"/>
        </authorList>
    </citation>
    <scope>IDENTIFICATION</scope>
    <source>
        <tissue evidence="18">Blood</tissue>
    </source>
</reference>
<evidence type="ECO:0000259" key="15">
    <source>
        <dbReference type="PROSITE" id="PS50804"/>
    </source>
</evidence>
<dbReference type="FunFam" id="3.30.160.60:FF:000953">
    <property type="entry name" value="Zinc finger protein 691"/>
    <property type="match status" value="2"/>
</dbReference>
<gene>
    <name evidence="18" type="primary">LOC129327836</name>
</gene>
<dbReference type="PROSITE" id="PS00028">
    <property type="entry name" value="ZINC_FINGER_C2H2_1"/>
    <property type="match status" value="20"/>
</dbReference>
<dbReference type="Gene3D" id="1.10.4020.10">
    <property type="entry name" value="DNA breaking-rejoining enzymes"/>
    <property type="match status" value="2"/>
</dbReference>
<feature type="domain" description="C2H2-type" evidence="14">
    <location>
        <begin position="319"/>
        <end position="346"/>
    </location>
</feature>
<feature type="domain" description="C2H2-type" evidence="14">
    <location>
        <begin position="543"/>
        <end position="570"/>
    </location>
</feature>
<proteinExistence type="inferred from homology"/>
<feature type="domain" description="C2H2-type" evidence="14">
    <location>
        <begin position="963"/>
        <end position="990"/>
    </location>
</feature>
<feature type="domain" description="SCAN box" evidence="15">
    <location>
        <begin position="63"/>
        <end position="141"/>
    </location>
</feature>
<evidence type="ECO:0000256" key="12">
    <source>
        <dbReference type="PROSITE-ProRule" id="PRU00042"/>
    </source>
</evidence>
<keyword evidence="8" id="KW-0805">Transcription regulation</keyword>
<dbReference type="Pfam" id="PF01352">
    <property type="entry name" value="KRAB"/>
    <property type="match status" value="2"/>
</dbReference>
<evidence type="ECO:0000313" key="17">
    <source>
        <dbReference type="Proteomes" id="UP001190640"/>
    </source>
</evidence>
<feature type="domain" description="SCAN box" evidence="15">
    <location>
        <begin position="699"/>
        <end position="776"/>
    </location>
</feature>
<evidence type="ECO:0000256" key="9">
    <source>
        <dbReference type="ARBA" id="ARBA00023125"/>
    </source>
</evidence>
<evidence type="ECO:0000256" key="10">
    <source>
        <dbReference type="ARBA" id="ARBA00023163"/>
    </source>
</evidence>
<comment type="subcellular location">
    <subcellularLocation>
        <location evidence="1">Nucleus</location>
    </subcellularLocation>
</comment>
<dbReference type="FunFam" id="3.30.160.60:FF:001772">
    <property type="entry name" value="Uncharacterized protein"/>
    <property type="match status" value="1"/>
</dbReference>
<feature type="domain" description="C2H2-type" evidence="14">
    <location>
        <begin position="459"/>
        <end position="486"/>
    </location>
</feature>
<protein>
    <submittedName>
        <fullName evidence="18">Zinc finger protein with KRAB and SCAN domains 7-like</fullName>
    </submittedName>
</protein>
<feature type="compositionally biased region" description="Basic and acidic residues" evidence="13">
    <location>
        <begin position="919"/>
        <end position="930"/>
    </location>
</feature>
<feature type="domain" description="C2H2-type" evidence="14">
    <location>
        <begin position="375"/>
        <end position="402"/>
    </location>
</feature>
<dbReference type="PANTHER" id="PTHR23235:SF178">
    <property type="entry name" value="C2H2-TYPE DOMAIN-CONTAINING PROTEIN-RELATED"/>
    <property type="match status" value="1"/>
</dbReference>
<dbReference type="SUPFAM" id="SSF57667">
    <property type="entry name" value="beta-beta-alpha zinc fingers"/>
    <property type="match status" value="11"/>
</dbReference>
<dbReference type="Proteomes" id="UP001190640">
    <property type="component" value="Chromosome 4"/>
</dbReference>
<feature type="domain" description="C2H2-type" evidence="14">
    <location>
        <begin position="403"/>
        <end position="430"/>
    </location>
</feature>
<dbReference type="PROSITE" id="PS50805">
    <property type="entry name" value="KRAB"/>
    <property type="match status" value="2"/>
</dbReference>
<feature type="region of interest" description="Disordered" evidence="13">
    <location>
        <begin position="902"/>
        <end position="930"/>
    </location>
</feature>
<keyword evidence="10" id="KW-0804">Transcription</keyword>
<dbReference type="RefSeq" id="XP_054832563.1">
    <property type="nucleotide sequence ID" value="XM_054976588.1"/>
</dbReference>
<dbReference type="FunFam" id="3.30.160.60:FF:000303">
    <property type="entry name" value="Zinc finger protein 41"/>
    <property type="match status" value="1"/>
</dbReference>
<dbReference type="FunFam" id="3.30.160.60:FF:002343">
    <property type="entry name" value="Zinc finger protein 33A"/>
    <property type="match status" value="6"/>
</dbReference>
<dbReference type="InterPro" id="IPR038269">
    <property type="entry name" value="SCAN_sf"/>
</dbReference>
<evidence type="ECO:0000256" key="11">
    <source>
        <dbReference type="ARBA" id="ARBA00023242"/>
    </source>
</evidence>
<keyword evidence="5" id="KW-0677">Repeat</keyword>
<evidence type="ECO:0000256" key="5">
    <source>
        <dbReference type="ARBA" id="ARBA00022737"/>
    </source>
</evidence>
<dbReference type="SUPFAM" id="SSF109640">
    <property type="entry name" value="KRAB domain (Kruppel-associated box)"/>
    <property type="match status" value="2"/>
</dbReference>
<feature type="domain" description="C2H2-type" evidence="14">
    <location>
        <begin position="1075"/>
        <end position="1102"/>
    </location>
</feature>
<feature type="domain" description="C2H2-type" evidence="14">
    <location>
        <begin position="263"/>
        <end position="290"/>
    </location>
</feature>
<evidence type="ECO:0000259" key="16">
    <source>
        <dbReference type="PROSITE" id="PS50805"/>
    </source>
</evidence>
<dbReference type="SMART" id="SM00614">
    <property type="entry name" value="ZnF_BED"/>
    <property type="match status" value="4"/>
</dbReference>
<keyword evidence="6 12" id="KW-0863">Zinc-finger</keyword>
<keyword evidence="11" id="KW-0539">Nucleus</keyword>
<evidence type="ECO:0000259" key="14">
    <source>
        <dbReference type="PROSITE" id="PS50157"/>
    </source>
</evidence>
<organism evidence="17 18">
    <name type="scientific">Eublepharis macularius</name>
    <name type="common">Leopard gecko</name>
    <name type="synonym">Cyrtodactylus macularius</name>
    <dbReference type="NCBI Taxonomy" id="481883"/>
    <lineage>
        <taxon>Eukaryota</taxon>
        <taxon>Metazoa</taxon>
        <taxon>Chordata</taxon>
        <taxon>Craniata</taxon>
        <taxon>Vertebrata</taxon>
        <taxon>Euteleostomi</taxon>
        <taxon>Lepidosauria</taxon>
        <taxon>Squamata</taxon>
        <taxon>Bifurcata</taxon>
        <taxon>Gekkota</taxon>
        <taxon>Eublepharidae</taxon>
        <taxon>Eublepharinae</taxon>
        <taxon>Eublepharis</taxon>
    </lineage>
</organism>
<evidence type="ECO:0000256" key="1">
    <source>
        <dbReference type="ARBA" id="ARBA00004123"/>
    </source>
</evidence>
<feature type="domain" description="C2H2-type" evidence="14">
    <location>
        <begin position="1047"/>
        <end position="1074"/>
    </location>
</feature>
<dbReference type="FunFam" id="3.30.160.60:FF:000355">
    <property type="entry name" value="zinc finger and SCAN domain-containing protein 20 isoform X1"/>
    <property type="match status" value="2"/>
</dbReference>
<feature type="domain" description="KRAB" evidence="16">
    <location>
        <begin position="157"/>
        <end position="239"/>
    </location>
</feature>
<name>A0AA97KWD5_EUBMA</name>
<dbReference type="Pfam" id="PF02023">
    <property type="entry name" value="SCAN"/>
    <property type="match status" value="2"/>
</dbReference>
<dbReference type="FunFam" id="3.30.160.60:FF:001450">
    <property type="entry name" value="zinc finger protein 774"/>
    <property type="match status" value="1"/>
</dbReference>
<dbReference type="FunFam" id="3.30.160.60:FF:001430">
    <property type="entry name" value="Uncharacterized protein"/>
    <property type="match status" value="2"/>
</dbReference>
<dbReference type="AlphaFoldDB" id="A0AA97KWD5"/>
<dbReference type="KEGG" id="emc:129327836"/>
<keyword evidence="9" id="KW-0238">DNA-binding</keyword>
<dbReference type="SUPFAM" id="SSF47353">
    <property type="entry name" value="Retrovirus capsid dimerization domain-like"/>
    <property type="match status" value="2"/>
</dbReference>
<dbReference type="Gene3D" id="3.30.160.60">
    <property type="entry name" value="Classic Zinc Finger"/>
    <property type="match status" value="20"/>
</dbReference>